<evidence type="ECO:0000256" key="1">
    <source>
        <dbReference type="SAM" id="MobiDB-lite"/>
    </source>
</evidence>
<dbReference type="KEGG" id="mri:Mal4_23490"/>
<gene>
    <name evidence="2" type="ORF">Mal4_23490</name>
</gene>
<keyword evidence="3" id="KW-1185">Reference proteome</keyword>
<dbReference type="RefSeq" id="WP_145369356.1">
    <property type="nucleotide sequence ID" value="NZ_CP036275.1"/>
</dbReference>
<evidence type="ECO:0000313" key="3">
    <source>
        <dbReference type="Proteomes" id="UP000320496"/>
    </source>
</evidence>
<organism evidence="2 3">
    <name type="scientific">Maioricimonas rarisocia</name>
    <dbReference type="NCBI Taxonomy" id="2528026"/>
    <lineage>
        <taxon>Bacteria</taxon>
        <taxon>Pseudomonadati</taxon>
        <taxon>Planctomycetota</taxon>
        <taxon>Planctomycetia</taxon>
        <taxon>Planctomycetales</taxon>
        <taxon>Planctomycetaceae</taxon>
        <taxon>Maioricimonas</taxon>
    </lineage>
</organism>
<protein>
    <submittedName>
        <fullName evidence="2">Uncharacterized protein</fullName>
    </submittedName>
</protein>
<reference evidence="2 3" key="1">
    <citation type="submission" date="2019-02" db="EMBL/GenBank/DDBJ databases">
        <title>Deep-cultivation of Planctomycetes and their phenomic and genomic characterization uncovers novel biology.</title>
        <authorList>
            <person name="Wiegand S."/>
            <person name="Jogler M."/>
            <person name="Boedeker C."/>
            <person name="Pinto D."/>
            <person name="Vollmers J."/>
            <person name="Rivas-Marin E."/>
            <person name="Kohn T."/>
            <person name="Peeters S.H."/>
            <person name="Heuer A."/>
            <person name="Rast P."/>
            <person name="Oberbeckmann S."/>
            <person name="Bunk B."/>
            <person name="Jeske O."/>
            <person name="Meyerdierks A."/>
            <person name="Storesund J.E."/>
            <person name="Kallscheuer N."/>
            <person name="Luecker S."/>
            <person name="Lage O.M."/>
            <person name="Pohl T."/>
            <person name="Merkel B.J."/>
            <person name="Hornburger P."/>
            <person name="Mueller R.-W."/>
            <person name="Bruemmer F."/>
            <person name="Labrenz M."/>
            <person name="Spormann A.M."/>
            <person name="Op den Camp H."/>
            <person name="Overmann J."/>
            <person name="Amann R."/>
            <person name="Jetten M.S.M."/>
            <person name="Mascher T."/>
            <person name="Medema M.H."/>
            <person name="Devos D.P."/>
            <person name="Kaster A.-K."/>
            <person name="Ovreas L."/>
            <person name="Rohde M."/>
            <person name="Galperin M.Y."/>
            <person name="Jogler C."/>
        </authorList>
    </citation>
    <scope>NUCLEOTIDE SEQUENCE [LARGE SCALE GENOMIC DNA]</scope>
    <source>
        <strain evidence="2 3">Mal4</strain>
    </source>
</reference>
<proteinExistence type="predicted"/>
<dbReference type="AlphaFoldDB" id="A0A517Z6H1"/>
<feature type="region of interest" description="Disordered" evidence="1">
    <location>
        <begin position="102"/>
        <end position="126"/>
    </location>
</feature>
<dbReference type="EMBL" id="CP036275">
    <property type="protein sequence ID" value="QDU38029.1"/>
    <property type="molecule type" value="Genomic_DNA"/>
</dbReference>
<dbReference type="Proteomes" id="UP000320496">
    <property type="component" value="Chromosome"/>
</dbReference>
<sequence length="157" mass="16362">MAEGNPWRRCAPTLCAVLFIAGIVGCGPTAPTGDVVETEPARGVLSFRGQPLKYHQVTLMPNGDRPAVAVSGEDGTVEFGTNEPGDGAVPGTHKVAVTYVGPPSDNPEEGVTVFSEPPPPEVEIDRKYANPETSGLTVTIPEGGDIDLKIELEPTNG</sequence>
<evidence type="ECO:0000313" key="2">
    <source>
        <dbReference type="EMBL" id="QDU38029.1"/>
    </source>
</evidence>
<dbReference type="OrthoDB" id="268362at2"/>
<name>A0A517Z6H1_9PLAN</name>
<accession>A0A517Z6H1</accession>